<organism evidence="5">
    <name type="scientific">Gaeumannomyces tritici (strain R3-111a-1)</name>
    <name type="common">Wheat and barley take-all root rot fungus</name>
    <name type="synonym">Gaeumannomyces graminis var. tritici</name>
    <dbReference type="NCBI Taxonomy" id="644352"/>
    <lineage>
        <taxon>Eukaryota</taxon>
        <taxon>Fungi</taxon>
        <taxon>Dikarya</taxon>
        <taxon>Ascomycota</taxon>
        <taxon>Pezizomycotina</taxon>
        <taxon>Sordariomycetes</taxon>
        <taxon>Sordariomycetidae</taxon>
        <taxon>Magnaporthales</taxon>
        <taxon>Magnaporthaceae</taxon>
        <taxon>Gaeumannomyces</taxon>
    </lineage>
</organism>
<dbReference type="GeneID" id="20352178"/>
<reference evidence="5" key="2">
    <citation type="submission" date="2010-07" db="EMBL/GenBank/DDBJ databases">
        <authorList>
            <consortium name="The Broad Institute Genome Sequencing Platform"/>
            <consortium name="Broad Institute Genome Sequencing Center for Infectious Disease"/>
            <person name="Ma L.-J."/>
            <person name="Dead R."/>
            <person name="Young S."/>
            <person name="Zeng Q."/>
            <person name="Koehrsen M."/>
            <person name="Alvarado L."/>
            <person name="Berlin A."/>
            <person name="Chapman S.B."/>
            <person name="Chen Z."/>
            <person name="Freedman E."/>
            <person name="Gellesch M."/>
            <person name="Goldberg J."/>
            <person name="Griggs A."/>
            <person name="Gujja S."/>
            <person name="Heilman E.R."/>
            <person name="Heiman D."/>
            <person name="Hepburn T."/>
            <person name="Howarth C."/>
            <person name="Jen D."/>
            <person name="Larson L."/>
            <person name="Mehta T."/>
            <person name="Neiman D."/>
            <person name="Pearson M."/>
            <person name="Roberts A."/>
            <person name="Saif S."/>
            <person name="Shea T."/>
            <person name="Shenoy N."/>
            <person name="Sisk P."/>
            <person name="Stolte C."/>
            <person name="Sykes S."/>
            <person name="Walk T."/>
            <person name="White J."/>
            <person name="Yandava C."/>
            <person name="Haas B."/>
            <person name="Nusbaum C."/>
            <person name="Birren B."/>
        </authorList>
    </citation>
    <scope>NUCLEOTIDE SEQUENCE</scope>
    <source>
        <strain evidence="5">R3-111a-1</strain>
    </source>
</reference>
<dbReference type="PANTHER" id="PTHR43008:SF8">
    <property type="entry name" value="BENZIL REDUCTASE ((S)-BENZOIN FORMING) IRC24"/>
    <property type="match status" value="1"/>
</dbReference>
<dbReference type="InterPro" id="IPR020904">
    <property type="entry name" value="Sc_DH/Rdtase_CS"/>
</dbReference>
<dbReference type="GO" id="GO:0050664">
    <property type="term" value="F:oxidoreductase activity, acting on NAD(P)H, oxygen as acceptor"/>
    <property type="evidence" value="ECO:0007669"/>
    <property type="project" value="TreeGrafter"/>
</dbReference>
<sequence length="251" mass="26522">MAAKVIVVTGASRGLGLAISTQLIRSSHKVVLASQTESPLKELKDKHPSQVAYLVADLTGSGVASQLADLAIKTFGKIDGLVINHGTLAPLARLEDANLDEWKKAFDINLFSGVALIKAAILELRKSHGRVIFVSSGAALKGYTAWGAYGGSKAAMNSLCQHLAVEEPDVTSVAVGPGRVDTDMQKVIRDSGKGIMADKDYAGFKEAFDEGRLNTPEGPGKVIATLAVEAKLDLSGKYVNWNSEEVASYRG</sequence>
<evidence type="ECO:0000256" key="1">
    <source>
        <dbReference type="ARBA" id="ARBA00006484"/>
    </source>
</evidence>
<evidence type="ECO:0000313" key="7">
    <source>
        <dbReference type="Proteomes" id="UP000006039"/>
    </source>
</evidence>
<comment type="similarity">
    <text evidence="1">Belongs to the short-chain dehydrogenases/reductases (SDR) family.</text>
</comment>
<evidence type="ECO:0000256" key="2">
    <source>
        <dbReference type="ARBA" id="ARBA00022857"/>
    </source>
</evidence>
<dbReference type="InterPro" id="IPR057326">
    <property type="entry name" value="KR_dom"/>
</dbReference>
<reference evidence="6" key="5">
    <citation type="submission" date="2018-04" db="UniProtKB">
        <authorList>
            <consortium name="EnsemblFungi"/>
        </authorList>
    </citation>
    <scope>IDENTIFICATION</scope>
    <source>
        <strain evidence="6">R3-111a-1</strain>
    </source>
</reference>
<dbReference type="PRINTS" id="PR00081">
    <property type="entry name" value="GDHRDH"/>
</dbReference>
<dbReference type="OrthoDB" id="153074at2759"/>
<feature type="domain" description="Ketoreductase" evidence="4">
    <location>
        <begin position="4"/>
        <end position="207"/>
    </location>
</feature>
<dbReference type="HOGENOM" id="CLU_010194_2_11_1"/>
<dbReference type="AlphaFoldDB" id="J3PDZ7"/>
<dbReference type="Pfam" id="PF00106">
    <property type="entry name" value="adh_short"/>
    <property type="match status" value="1"/>
</dbReference>
<evidence type="ECO:0000313" key="5">
    <source>
        <dbReference type="EMBL" id="EJT70697.1"/>
    </source>
</evidence>
<dbReference type="EnsemblFungi" id="EJT70697">
    <property type="protein sequence ID" value="EJT70697"/>
    <property type="gene ID" value="GGTG_11720"/>
</dbReference>
<reference evidence="7" key="1">
    <citation type="submission" date="2010-07" db="EMBL/GenBank/DDBJ databases">
        <title>The genome sequence of Gaeumannomyces graminis var. tritici strain R3-111a-1.</title>
        <authorList>
            <consortium name="The Broad Institute Genome Sequencing Platform"/>
            <person name="Ma L.-J."/>
            <person name="Dead R."/>
            <person name="Young S."/>
            <person name="Zeng Q."/>
            <person name="Koehrsen M."/>
            <person name="Alvarado L."/>
            <person name="Berlin A."/>
            <person name="Chapman S.B."/>
            <person name="Chen Z."/>
            <person name="Freedman E."/>
            <person name="Gellesch M."/>
            <person name="Goldberg J."/>
            <person name="Griggs A."/>
            <person name="Gujja S."/>
            <person name="Heilman E.R."/>
            <person name="Heiman D."/>
            <person name="Hepburn T."/>
            <person name="Howarth C."/>
            <person name="Jen D."/>
            <person name="Larson L."/>
            <person name="Mehta T."/>
            <person name="Neiman D."/>
            <person name="Pearson M."/>
            <person name="Roberts A."/>
            <person name="Saif S."/>
            <person name="Shea T."/>
            <person name="Shenoy N."/>
            <person name="Sisk P."/>
            <person name="Stolte C."/>
            <person name="Sykes S."/>
            <person name="Walk T."/>
            <person name="White J."/>
            <person name="Yandava C."/>
            <person name="Haas B."/>
            <person name="Nusbaum C."/>
            <person name="Birren B."/>
        </authorList>
    </citation>
    <scope>NUCLEOTIDE SEQUENCE [LARGE SCALE GENOMIC DNA]</scope>
    <source>
        <strain evidence="7">R3-111a-1</strain>
    </source>
</reference>
<dbReference type="InterPro" id="IPR036291">
    <property type="entry name" value="NAD(P)-bd_dom_sf"/>
</dbReference>
<reference evidence="5" key="3">
    <citation type="submission" date="2010-09" db="EMBL/GenBank/DDBJ databases">
        <title>Annotation of Gaeumannomyces graminis var. tritici R3-111a-1.</title>
        <authorList>
            <consortium name="The Broad Institute Genome Sequencing Platform"/>
            <person name="Ma L.-J."/>
            <person name="Dead R."/>
            <person name="Young S.K."/>
            <person name="Zeng Q."/>
            <person name="Gargeya S."/>
            <person name="Fitzgerald M."/>
            <person name="Haas B."/>
            <person name="Abouelleil A."/>
            <person name="Alvarado L."/>
            <person name="Arachchi H.M."/>
            <person name="Berlin A."/>
            <person name="Brown A."/>
            <person name="Chapman S.B."/>
            <person name="Chen Z."/>
            <person name="Dunbar C."/>
            <person name="Freedman E."/>
            <person name="Gearin G."/>
            <person name="Gellesch M."/>
            <person name="Goldberg J."/>
            <person name="Griggs A."/>
            <person name="Gujja S."/>
            <person name="Heiman D."/>
            <person name="Howarth C."/>
            <person name="Larson L."/>
            <person name="Lui A."/>
            <person name="MacDonald P.J.P."/>
            <person name="Mehta T."/>
            <person name="Montmayeur A."/>
            <person name="Murphy C."/>
            <person name="Neiman D."/>
            <person name="Pearson M."/>
            <person name="Priest M."/>
            <person name="Roberts A."/>
            <person name="Saif S."/>
            <person name="Shea T."/>
            <person name="Shenoy N."/>
            <person name="Sisk P."/>
            <person name="Stolte C."/>
            <person name="Sykes S."/>
            <person name="Yandava C."/>
            <person name="Wortman J."/>
            <person name="Nusbaum C."/>
            <person name="Birren B."/>
        </authorList>
    </citation>
    <scope>NUCLEOTIDE SEQUENCE</scope>
    <source>
        <strain evidence="5">R3-111a-1</strain>
    </source>
</reference>
<dbReference type="FunCoup" id="J3PDZ7">
    <property type="interactions" value="110"/>
</dbReference>
<keyword evidence="2" id="KW-0521">NADP</keyword>
<dbReference type="SMART" id="SM00822">
    <property type="entry name" value="PKS_KR"/>
    <property type="match status" value="1"/>
</dbReference>
<dbReference type="SUPFAM" id="SSF51735">
    <property type="entry name" value="NAD(P)-binding Rossmann-fold domains"/>
    <property type="match status" value="1"/>
</dbReference>
<protein>
    <submittedName>
        <fullName evidence="5">Short-chain dehydrogenase</fullName>
    </submittedName>
</protein>
<accession>J3PDZ7</accession>
<dbReference type="FunFam" id="3.40.50.720:FF:000281">
    <property type="entry name" value="Uncharacterized oxidoreductase YIR035C"/>
    <property type="match status" value="1"/>
</dbReference>
<evidence type="ECO:0000256" key="3">
    <source>
        <dbReference type="ARBA" id="ARBA00023002"/>
    </source>
</evidence>
<dbReference type="RefSeq" id="XP_009227875.1">
    <property type="nucleotide sequence ID" value="XM_009229611.1"/>
</dbReference>
<dbReference type="PANTHER" id="PTHR43008">
    <property type="entry name" value="BENZIL REDUCTASE"/>
    <property type="match status" value="1"/>
</dbReference>
<proteinExistence type="inferred from homology"/>
<dbReference type="Proteomes" id="UP000006039">
    <property type="component" value="Unassembled WGS sequence"/>
</dbReference>
<keyword evidence="3" id="KW-0560">Oxidoreductase</keyword>
<dbReference type="EMBL" id="GL385401">
    <property type="protein sequence ID" value="EJT70697.1"/>
    <property type="molecule type" value="Genomic_DNA"/>
</dbReference>
<gene>
    <name evidence="6" type="primary">20352178</name>
    <name evidence="5" type="ORF">GGTG_11720</name>
</gene>
<dbReference type="Gene3D" id="3.40.50.720">
    <property type="entry name" value="NAD(P)-binding Rossmann-like Domain"/>
    <property type="match status" value="1"/>
</dbReference>
<dbReference type="VEuPathDB" id="FungiDB:GGTG_11720"/>
<keyword evidence="7" id="KW-1185">Reference proteome</keyword>
<evidence type="ECO:0000259" key="4">
    <source>
        <dbReference type="SMART" id="SM00822"/>
    </source>
</evidence>
<reference evidence="6" key="4">
    <citation type="journal article" date="2015" name="G3 (Bethesda)">
        <title>Genome sequences of three phytopathogenic species of the Magnaporthaceae family of fungi.</title>
        <authorList>
            <person name="Okagaki L.H."/>
            <person name="Nunes C.C."/>
            <person name="Sailsbery J."/>
            <person name="Clay B."/>
            <person name="Brown D."/>
            <person name="John T."/>
            <person name="Oh Y."/>
            <person name="Young N."/>
            <person name="Fitzgerald M."/>
            <person name="Haas B.J."/>
            <person name="Zeng Q."/>
            <person name="Young S."/>
            <person name="Adiconis X."/>
            <person name="Fan L."/>
            <person name="Levin J.Z."/>
            <person name="Mitchell T.K."/>
            <person name="Okubara P.A."/>
            <person name="Farman M.L."/>
            <person name="Kohn L.M."/>
            <person name="Birren B."/>
            <person name="Ma L.-J."/>
            <person name="Dean R.A."/>
        </authorList>
    </citation>
    <scope>NUCLEOTIDE SEQUENCE</scope>
    <source>
        <strain evidence="6">R3-111a-1</strain>
    </source>
</reference>
<dbReference type="InterPro" id="IPR002347">
    <property type="entry name" value="SDR_fam"/>
</dbReference>
<dbReference type="PROSITE" id="PS00061">
    <property type="entry name" value="ADH_SHORT"/>
    <property type="match status" value="1"/>
</dbReference>
<evidence type="ECO:0000313" key="6">
    <source>
        <dbReference type="EnsemblFungi" id="EJT70697"/>
    </source>
</evidence>
<dbReference type="eggNOG" id="KOG1204">
    <property type="taxonomic scope" value="Eukaryota"/>
</dbReference>
<name>J3PDZ7_GAET3</name>
<dbReference type="STRING" id="644352.J3PDZ7"/>